<accession>A0A0R1GUG6</accession>
<dbReference type="GO" id="GO:0004497">
    <property type="term" value="F:monooxygenase activity"/>
    <property type="evidence" value="ECO:0007669"/>
    <property type="project" value="UniProtKB-KW"/>
</dbReference>
<feature type="domain" description="Luciferase-like" evidence="3">
    <location>
        <begin position="15"/>
        <end position="311"/>
    </location>
</feature>
<dbReference type="PATRIC" id="fig|1423722.3.peg.714"/>
<gene>
    <name evidence="4" type="ORF">FC62_GL000698</name>
</gene>
<dbReference type="Gene3D" id="3.20.20.30">
    <property type="entry name" value="Luciferase-like domain"/>
    <property type="match status" value="1"/>
</dbReference>
<dbReference type="InterPro" id="IPR036661">
    <property type="entry name" value="Luciferase-like_sf"/>
</dbReference>
<organism evidence="4 5">
    <name type="scientific">Amylolactobacillus amylotrophicus DSM 20534</name>
    <dbReference type="NCBI Taxonomy" id="1423722"/>
    <lineage>
        <taxon>Bacteria</taxon>
        <taxon>Bacillati</taxon>
        <taxon>Bacillota</taxon>
        <taxon>Bacilli</taxon>
        <taxon>Lactobacillales</taxon>
        <taxon>Lactobacillaceae</taxon>
        <taxon>Amylolactobacillus</taxon>
    </lineage>
</organism>
<dbReference type="SUPFAM" id="SSF51679">
    <property type="entry name" value="Bacterial luciferase-like"/>
    <property type="match status" value="1"/>
</dbReference>
<keyword evidence="5" id="KW-1185">Reference proteome</keyword>
<evidence type="ECO:0000256" key="2">
    <source>
        <dbReference type="ARBA" id="ARBA00023033"/>
    </source>
</evidence>
<dbReference type="AlphaFoldDB" id="A0A0R1GUG6"/>
<dbReference type="InterPro" id="IPR011251">
    <property type="entry name" value="Luciferase-like_dom"/>
</dbReference>
<dbReference type="GO" id="GO:0005829">
    <property type="term" value="C:cytosol"/>
    <property type="evidence" value="ECO:0007669"/>
    <property type="project" value="TreeGrafter"/>
</dbReference>
<proteinExistence type="predicted"/>
<keyword evidence="2" id="KW-0503">Monooxygenase</keyword>
<dbReference type="Pfam" id="PF00296">
    <property type="entry name" value="Bac_luciferase"/>
    <property type="match status" value="1"/>
</dbReference>
<evidence type="ECO:0000313" key="4">
    <source>
        <dbReference type="EMBL" id="KRK37931.1"/>
    </source>
</evidence>
<reference evidence="4 5" key="1">
    <citation type="journal article" date="2015" name="Genome Announc.">
        <title>Expanding the biotechnology potential of lactobacilli through comparative genomics of 213 strains and associated genera.</title>
        <authorList>
            <person name="Sun Z."/>
            <person name="Harris H.M."/>
            <person name="McCann A."/>
            <person name="Guo C."/>
            <person name="Argimon S."/>
            <person name="Zhang W."/>
            <person name="Yang X."/>
            <person name="Jeffery I.B."/>
            <person name="Cooney J.C."/>
            <person name="Kagawa T.F."/>
            <person name="Liu W."/>
            <person name="Song Y."/>
            <person name="Salvetti E."/>
            <person name="Wrobel A."/>
            <person name="Rasinkangas P."/>
            <person name="Parkhill J."/>
            <person name="Rea M.C."/>
            <person name="O'Sullivan O."/>
            <person name="Ritari J."/>
            <person name="Douillard F.P."/>
            <person name="Paul Ross R."/>
            <person name="Yang R."/>
            <person name="Briner A.E."/>
            <person name="Felis G.E."/>
            <person name="de Vos W.M."/>
            <person name="Barrangou R."/>
            <person name="Klaenhammer T.R."/>
            <person name="Caufield P.W."/>
            <person name="Cui Y."/>
            <person name="Zhang H."/>
            <person name="O'Toole P.W."/>
        </authorList>
    </citation>
    <scope>NUCLEOTIDE SEQUENCE [LARGE SCALE GENOMIC DNA]</scope>
    <source>
        <strain evidence="4 5">DSM 20534</strain>
    </source>
</reference>
<comment type="caution">
    <text evidence="4">The sequence shown here is derived from an EMBL/GenBank/DDBJ whole genome shotgun (WGS) entry which is preliminary data.</text>
</comment>
<dbReference type="Proteomes" id="UP000050909">
    <property type="component" value="Unassembled WGS sequence"/>
</dbReference>
<dbReference type="EMBL" id="AZCV01000002">
    <property type="protein sequence ID" value="KRK37931.1"/>
    <property type="molecule type" value="Genomic_DNA"/>
</dbReference>
<name>A0A0R1GUG6_9LACO</name>
<dbReference type="GO" id="GO:0016705">
    <property type="term" value="F:oxidoreductase activity, acting on paired donors, with incorporation or reduction of molecular oxygen"/>
    <property type="evidence" value="ECO:0007669"/>
    <property type="project" value="InterPro"/>
</dbReference>
<evidence type="ECO:0000313" key="5">
    <source>
        <dbReference type="Proteomes" id="UP000050909"/>
    </source>
</evidence>
<sequence>MESKMTKYEFGLNTFGDVAIDDKTGESMTYGESLRNLVQEAKLADELGINVIALGEHHRDEFSVSSPEIVLAAMAQETNNIRLGTAVTVLSSDDPVRVYERFATLDGLSNGRTEIMLGRGSFTESYPLFGYDLENYNELFEEKVALWAELLKGERFSWNGTLTQKLTDVEIYPKVDKGHQIRTTVGVGGTPESIVRAVHYGFPVMLAIIGGQPIRFKPYVDLYNRAAEQFNQPIEPLGMHSHGVIADTEEEAMEIGFEYIKKEMDKIGIDRGWAPMTRERFEFEVAEGSYYVGTPEVVAQKIAKNMKDLGMKRFDLVYGTGGQFQSDREKTIKLYGEVVIPRVKELLGDAE</sequence>
<keyword evidence="1" id="KW-0560">Oxidoreductase</keyword>
<evidence type="ECO:0000256" key="1">
    <source>
        <dbReference type="ARBA" id="ARBA00023002"/>
    </source>
</evidence>
<protein>
    <submittedName>
        <fullName evidence="4">Coenzyme F420-dependent N5,N10-methylene tetrahydromethanopterin reductase-like protein</fullName>
    </submittedName>
</protein>
<dbReference type="PANTHER" id="PTHR30137">
    <property type="entry name" value="LUCIFERASE-LIKE MONOOXYGENASE"/>
    <property type="match status" value="1"/>
</dbReference>
<dbReference type="InterPro" id="IPR050766">
    <property type="entry name" value="Bact_Lucif_Oxidored"/>
</dbReference>
<evidence type="ECO:0000259" key="3">
    <source>
        <dbReference type="Pfam" id="PF00296"/>
    </source>
</evidence>
<dbReference type="PANTHER" id="PTHR30137:SF8">
    <property type="entry name" value="BLR5498 PROTEIN"/>
    <property type="match status" value="1"/>
</dbReference>